<dbReference type="STRING" id="1224947.SAMN05216480_102268"/>
<protein>
    <recommendedName>
        <fullName evidence="3">Outer membrane protein assembly factor BamA</fullName>
    </recommendedName>
</protein>
<dbReference type="RefSeq" id="WP_143106347.1">
    <property type="nucleotide sequence ID" value="NZ_FPBK01000002.1"/>
</dbReference>
<organism evidence="1 2">
    <name type="scientific">Pustulibacterium marinum</name>
    <dbReference type="NCBI Taxonomy" id="1224947"/>
    <lineage>
        <taxon>Bacteria</taxon>
        <taxon>Pseudomonadati</taxon>
        <taxon>Bacteroidota</taxon>
        <taxon>Flavobacteriia</taxon>
        <taxon>Flavobacteriales</taxon>
        <taxon>Flavobacteriaceae</taxon>
        <taxon>Pustulibacterium</taxon>
    </lineage>
</organism>
<accession>A0A1I7FVQ7</accession>
<dbReference type="Proteomes" id="UP000199138">
    <property type="component" value="Unassembled WGS sequence"/>
</dbReference>
<evidence type="ECO:0000313" key="2">
    <source>
        <dbReference type="Proteomes" id="UP000199138"/>
    </source>
</evidence>
<evidence type="ECO:0000313" key="1">
    <source>
        <dbReference type="EMBL" id="SFU40116.1"/>
    </source>
</evidence>
<proteinExistence type="predicted"/>
<reference evidence="1 2" key="1">
    <citation type="submission" date="2016-10" db="EMBL/GenBank/DDBJ databases">
        <authorList>
            <person name="de Groot N.N."/>
        </authorList>
    </citation>
    <scope>NUCLEOTIDE SEQUENCE [LARGE SCALE GENOMIC DNA]</scope>
    <source>
        <strain evidence="1 2">CGMCC 1.12333</strain>
    </source>
</reference>
<dbReference type="EMBL" id="FPBK01000002">
    <property type="protein sequence ID" value="SFU40116.1"/>
    <property type="molecule type" value="Genomic_DNA"/>
</dbReference>
<name>A0A1I7FVQ7_9FLAO</name>
<sequence length="567" mass="65362">MLHGFLFQPVNPANNSRTTKTLENQLNRNFKDFQGKRIRNIKITTLDPFGYSEKDSTKIPTRAIDKFGNALHGKTKQFTIKGLLVVKENQPLDSLLILESERLLRRRNFIRRALIRPQKVPGSPDEVDLHVYVLDSWSLAVGGDLSTNNGELELKELNFLGFGHQVTAAYKKGFQEENGIGYTMGYRAQNIYNSYINAEVSRDVEINQAYKNVFQVDRSFYSPFTRWAGKIGFTQRYDWEDLYMSNTDTMIYEPLKRFEVDVWGGYAIPIAHKEDEKSLPTNLILGARFAKRSFLQKPDETIDSVSFFANQNFFLGSVGLRHVNYVRDRYIFRNGDIEDIAVGSSYFINSGYQQNATSGNYYTGLSVTLSNYFSDFGYIAANAEYGSYYSDGDPRQSLFRLQTTYFTPVFSIGKWYFRQFAKLNSVVGINRKDIILDRIDLNGKNGITGFDSRQVFGTRKFVFSFRTQSYVPFDWIGFRMSPFLDIDLGCIGSEPHPFFKNEAYTKFGIGFLISNDYFVFENIKLSFFYIPKMPGNAGNQLQFQGSGYNQFSLEQYNYQPPHIIEYQ</sequence>
<gene>
    <name evidence="1" type="ORF">SAMN05216480_102268</name>
</gene>
<dbReference type="OrthoDB" id="1110633at2"/>
<evidence type="ECO:0008006" key="3">
    <source>
        <dbReference type="Google" id="ProtNLM"/>
    </source>
</evidence>
<keyword evidence="2" id="KW-1185">Reference proteome</keyword>
<dbReference type="AlphaFoldDB" id="A0A1I7FVQ7"/>